<feature type="active site" description="Proton donor" evidence="5">
    <location>
        <position position="136"/>
    </location>
</feature>
<feature type="binding site" evidence="7">
    <location>
        <position position="278"/>
    </location>
    <ligand>
        <name>a divalent metal cation</name>
        <dbReference type="ChEBI" id="CHEBI:60240"/>
    </ligand>
</feature>
<feature type="domain" description="Malic enzyme N-terminal" evidence="10">
    <location>
        <begin position="113"/>
        <end position="293"/>
    </location>
</feature>
<dbReference type="EMBL" id="HBIR01022962">
    <property type="protein sequence ID" value="CAE0549629.1"/>
    <property type="molecule type" value="Transcribed_RNA"/>
</dbReference>
<dbReference type="PANTHER" id="PTHR23406:SF32">
    <property type="entry name" value="NADP-DEPENDENT MALIC ENZYME"/>
    <property type="match status" value="1"/>
</dbReference>
<comment type="similarity">
    <text evidence="2 8">Belongs to the malic enzymes family.</text>
</comment>
<feature type="active site" description="Proton acceptor" evidence="5">
    <location>
        <position position="207"/>
    </location>
</feature>
<evidence type="ECO:0000259" key="9">
    <source>
        <dbReference type="SMART" id="SM00919"/>
    </source>
</evidence>
<proteinExistence type="inferred from homology"/>
<dbReference type="GO" id="GO:0051287">
    <property type="term" value="F:NAD binding"/>
    <property type="evidence" value="ECO:0007669"/>
    <property type="project" value="InterPro"/>
</dbReference>
<dbReference type="InterPro" id="IPR012302">
    <property type="entry name" value="Malic_NAD-bd"/>
</dbReference>
<evidence type="ECO:0000256" key="6">
    <source>
        <dbReference type="PIRSR" id="PIRSR000106-2"/>
    </source>
</evidence>
<dbReference type="AlphaFoldDB" id="A0A7S3SCG8"/>
<evidence type="ECO:0000256" key="4">
    <source>
        <dbReference type="ARBA" id="ARBA00023002"/>
    </source>
</evidence>
<evidence type="ECO:0000256" key="3">
    <source>
        <dbReference type="ARBA" id="ARBA00022723"/>
    </source>
</evidence>
<feature type="binding site" evidence="6">
    <location>
        <position position="189"/>
    </location>
    <ligand>
        <name>(S)-malate</name>
        <dbReference type="ChEBI" id="CHEBI:15589"/>
    </ligand>
</feature>
<feature type="domain" description="Malic enzyme NAD-binding" evidence="9">
    <location>
        <begin position="303"/>
        <end position="566"/>
    </location>
</feature>
<dbReference type="InterPro" id="IPR012301">
    <property type="entry name" value="Malic_N_dom"/>
</dbReference>
<dbReference type="Pfam" id="PF03949">
    <property type="entry name" value="Malic_M"/>
    <property type="match status" value="1"/>
</dbReference>
<keyword evidence="3 7" id="KW-0479">Metal-binding</keyword>
<feature type="binding site" evidence="6">
    <location>
        <position position="452"/>
    </location>
    <ligand>
        <name>(S)-malate</name>
        <dbReference type="ChEBI" id="CHEBI:15589"/>
    </ligand>
</feature>
<name>A0A7S3SCG8_EMIHU</name>
<feature type="binding site" evidence="7">
    <location>
        <position position="302"/>
    </location>
    <ligand>
        <name>a divalent metal cation</name>
        <dbReference type="ChEBI" id="CHEBI:60240"/>
    </ligand>
</feature>
<dbReference type="GO" id="GO:0006108">
    <property type="term" value="P:malate metabolic process"/>
    <property type="evidence" value="ECO:0007669"/>
    <property type="project" value="TreeGrafter"/>
</dbReference>
<evidence type="ECO:0000256" key="8">
    <source>
        <dbReference type="RuleBase" id="RU003426"/>
    </source>
</evidence>
<dbReference type="NCBIfam" id="NF010052">
    <property type="entry name" value="PRK13529.1"/>
    <property type="match status" value="1"/>
</dbReference>
<dbReference type="InterPro" id="IPR036291">
    <property type="entry name" value="NAD(P)-bd_dom_sf"/>
</dbReference>
<dbReference type="InterPro" id="IPR001891">
    <property type="entry name" value="Malic_OxRdtase"/>
</dbReference>
<evidence type="ECO:0000256" key="1">
    <source>
        <dbReference type="ARBA" id="ARBA00001936"/>
    </source>
</evidence>
<dbReference type="SUPFAM" id="SSF51735">
    <property type="entry name" value="NAD(P)-binding Rossmann-fold domains"/>
    <property type="match status" value="1"/>
</dbReference>
<evidence type="ECO:0000256" key="2">
    <source>
        <dbReference type="ARBA" id="ARBA00008785"/>
    </source>
</evidence>
<dbReference type="GO" id="GO:0004471">
    <property type="term" value="F:malate dehydrogenase (decarboxylating) (NAD+) activity"/>
    <property type="evidence" value="ECO:0007669"/>
    <property type="project" value="TreeGrafter"/>
</dbReference>
<dbReference type="Pfam" id="PF00390">
    <property type="entry name" value="malic"/>
    <property type="match status" value="1"/>
</dbReference>
<dbReference type="PRINTS" id="PR00072">
    <property type="entry name" value="MALOXRDTASE"/>
</dbReference>
<evidence type="ECO:0000313" key="11">
    <source>
        <dbReference type="EMBL" id="CAE0549629.1"/>
    </source>
</evidence>
<protein>
    <recommendedName>
        <fullName evidence="8">Malic enzyme</fullName>
    </recommendedName>
</protein>
<feature type="binding site" evidence="7">
    <location>
        <position position="279"/>
    </location>
    <ligand>
        <name>a divalent metal cation</name>
        <dbReference type="ChEBI" id="CHEBI:60240"/>
    </ligand>
</feature>
<dbReference type="SMART" id="SM01274">
    <property type="entry name" value="malic"/>
    <property type="match status" value="1"/>
</dbReference>
<evidence type="ECO:0000256" key="7">
    <source>
        <dbReference type="PIRSR" id="PIRSR000106-3"/>
    </source>
</evidence>
<gene>
    <name evidence="11" type="ORF">EHUX00137_LOCUS17581</name>
</gene>
<dbReference type="Gene3D" id="3.40.50.720">
    <property type="entry name" value="NAD(P)-binding Rossmann-like Domain"/>
    <property type="match status" value="1"/>
</dbReference>
<evidence type="ECO:0000259" key="10">
    <source>
        <dbReference type="SMART" id="SM01274"/>
    </source>
</evidence>
<feature type="binding site" evidence="6">
    <location>
        <position position="497"/>
    </location>
    <ligand>
        <name>(S)-malate</name>
        <dbReference type="ChEBI" id="CHEBI:15589"/>
    </ligand>
</feature>
<sequence>VLPVAMLAAGRSRWLRRSLSVRAVAEDVWSGTQCASKNRAKTLRTKQKGMDILNDPLWNKGMAFSVSERDRLHLRGLLPPRVKSIEAQQERIMRLLRAEPDPIKKNLQLQDLHSRNETLYHRILVEHTEELAPLIYTPTVGHVCQQFGAQFSRSRGMYFSSDDRGEFSTMVFNWPHDDVHVICVTDGSRILGLGDLGAHGMGIPIGKLALYAAAGGIAPHRVMPVVLDVGTNNQALLDDPDYVGVRERRLEGAEYYDMVDEFMEAVFERWPQVVVQFEDFETSKAIPLLAKYRHRYRCFNDDIQGTGCVTLAGVIAAARNAGKALTDMSFLCAGAGSAGLGVCAQIVDGMVEAGMSREEAMRRFVICTSQGAIGRADGAHGDPNHARGLNVERAPWQNDAVSDGTPMSEVVSEFKPTCLLGLAAQPAGLFTEGMVREMASYCDSPVVMPMSNPTAKSECTPQQAYEWSDGRAIVATGSPFAPVSLPDGRTFIPSQCNNMYIFPGVGLAASVAGVQQITDGMLYAAAVACVDAMTPEEVADGRTFPDISRIRQVSHTVACNVIEKAMAEGVGTKLTKKQLPDRAALESFVRRKMYYPGYVPLVDPSQVSVTRR</sequence>
<dbReference type="SUPFAM" id="SSF53223">
    <property type="entry name" value="Aminoacid dehydrogenase-like, N-terminal domain"/>
    <property type="match status" value="1"/>
</dbReference>
<reference evidence="11" key="1">
    <citation type="submission" date="2021-01" db="EMBL/GenBank/DDBJ databases">
        <authorList>
            <person name="Corre E."/>
            <person name="Pelletier E."/>
            <person name="Niang G."/>
            <person name="Scheremetjew M."/>
            <person name="Finn R."/>
            <person name="Kale V."/>
            <person name="Holt S."/>
            <person name="Cochrane G."/>
            <person name="Meng A."/>
            <person name="Brown T."/>
            <person name="Cohen L."/>
        </authorList>
    </citation>
    <scope>NUCLEOTIDE SEQUENCE</scope>
    <source>
        <strain evidence="11">379</strain>
    </source>
</reference>
<comment type="cofactor">
    <cofactor evidence="7">
        <name>Mg(2+)</name>
        <dbReference type="ChEBI" id="CHEBI:18420"/>
    </cofactor>
    <cofactor evidence="7">
        <name>Mn(2+)</name>
        <dbReference type="ChEBI" id="CHEBI:29035"/>
    </cofactor>
    <text evidence="7">Divalent metal cations. Prefers magnesium or manganese.</text>
</comment>
<evidence type="ECO:0000256" key="5">
    <source>
        <dbReference type="PIRSR" id="PIRSR000106-1"/>
    </source>
</evidence>
<dbReference type="InterPro" id="IPR046346">
    <property type="entry name" value="Aminoacid_DH-like_N_sf"/>
</dbReference>
<dbReference type="InterPro" id="IPR015884">
    <property type="entry name" value="Malic_enzyme_CS"/>
</dbReference>
<keyword evidence="4 8" id="KW-0560">Oxidoreductase</keyword>
<dbReference type="Gene3D" id="3.40.50.10380">
    <property type="entry name" value="Malic enzyme, N-terminal domain"/>
    <property type="match status" value="1"/>
</dbReference>
<dbReference type="SMART" id="SM00919">
    <property type="entry name" value="Malic_M"/>
    <property type="match status" value="1"/>
</dbReference>
<organism evidence="11">
    <name type="scientific">Emiliania huxleyi</name>
    <name type="common">Coccolithophore</name>
    <name type="synonym">Pontosphaera huxleyi</name>
    <dbReference type="NCBI Taxonomy" id="2903"/>
    <lineage>
        <taxon>Eukaryota</taxon>
        <taxon>Haptista</taxon>
        <taxon>Haptophyta</taxon>
        <taxon>Prymnesiophyceae</taxon>
        <taxon>Isochrysidales</taxon>
        <taxon>Noelaerhabdaceae</taxon>
        <taxon>Emiliania</taxon>
    </lineage>
</organism>
<dbReference type="GO" id="GO:0005739">
    <property type="term" value="C:mitochondrion"/>
    <property type="evidence" value="ECO:0007669"/>
    <property type="project" value="TreeGrafter"/>
</dbReference>
<dbReference type="PROSITE" id="PS00331">
    <property type="entry name" value="MALIC_ENZYMES"/>
    <property type="match status" value="1"/>
</dbReference>
<dbReference type="PANTHER" id="PTHR23406">
    <property type="entry name" value="MALIC ENZYME-RELATED"/>
    <property type="match status" value="1"/>
</dbReference>
<dbReference type="InterPro" id="IPR037062">
    <property type="entry name" value="Malic_N_dom_sf"/>
</dbReference>
<accession>A0A7S3SCG8</accession>
<feature type="non-terminal residue" evidence="11">
    <location>
        <position position="1"/>
    </location>
</feature>
<dbReference type="PIRSF" id="PIRSF000106">
    <property type="entry name" value="ME"/>
    <property type="match status" value="1"/>
</dbReference>
<comment type="cofactor">
    <cofactor evidence="1">
        <name>Mn(2+)</name>
        <dbReference type="ChEBI" id="CHEBI:29035"/>
    </cofactor>
</comment>
<dbReference type="GO" id="GO:0046872">
    <property type="term" value="F:metal ion binding"/>
    <property type="evidence" value="ECO:0007669"/>
    <property type="project" value="UniProtKB-KW"/>
</dbReference>